<dbReference type="PROSITE" id="PS00065">
    <property type="entry name" value="D_2_HYDROXYACID_DH_1"/>
    <property type="match status" value="1"/>
</dbReference>
<organism evidence="7 8">
    <name type="scientific">Candidatus Wildermuthbacteria bacterium RIFCSPHIGHO2_02_FULL_49_9</name>
    <dbReference type="NCBI Taxonomy" id="1802456"/>
    <lineage>
        <taxon>Bacteria</taxon>
        <taxon>Candidatus Wildermuthiibacteriota</taxon>
    </lineage>
</organism>
<evidence type="ECO:0008006" key="9">
    <source>
        <dbReference type="Google" id="ProtNLM"/>
    </source>
</evidence>
<sequence length="305" mass="32817">MRQTVFVSKGVPQRAAELLKKQGYRVVRGTSAAREGRGAAAVLCLLTDKVDAKTMDAIGPQLKVISNMAAGTDNIDVAAAEKRGVSVANTPDVLTETVAEHAVGLLLVLSRRIVEGDWFVRKGKYKGWKPDLLLGQELRGKTLGIVGYGRIGCRTAEILQKGFGMKVVYHDIKGSGVHEACGAKKILLQELLEQSDAVSLHVPMLSSTRHLISKKELKAMKKTAYLVNTSRGPVVDEKALVASLERNEIAGAALDVFENEPRLAPGLAKLDNIVLTPHIASASKEARDAMAKLAAKNIIEVLENL</sequence>
<keyword evidence="3" id="KW-0520">NAD</keyword>
<dbReference type="Pfam" id="PF00389">
    <property type="entry name" value="2-Hacid_dh"/>
    <property type="match status" value="1"/>
</dbReference>
<dbReference type="InterPro" id="IPR036291">
    <property type="entry name" value="NAD(P)-bd_dom_sf"/>
</dbReference>
<feature type="domain" description="D-isomer specific 2-hydroxyacid dehydrogenase NAD-binding" evidence="6">
    <location>
        <begin position="103"/>
        <end position="280"/>
    </location>
</feature>
<dbReference type="SUPFAM" id="SSF51735">
    <property type="entry name" value="NAD(P)-binding Rossmann-fold domains"/>
    <property type="match status" value="1"/>
</dbReference>
<gene>
    <name evidence="7" type="ORF">A3D64_02815</name>
</gene>
<evidence type="ECO:0000259" key="5">
    <source>
        <dbReference type="Pfam" id="PF00389"/>
    </source>
</evidence>
<dbReference type="PANTHER" id="PTHR10996:SF257">
    <property type="entry name" value="GLYOXYLATE REDUCTASE 1"/>
    <property type="match status" value="1"/>
</dbReference>
<dbReference type="FunFam" id="3.40.50.720:FF:000203">
    <property type="entry name" value="D-3-phosphoglycerate dehydrogenase (SerA)"/>
    <property type="match status" value="1"/>
</dbReference>
<dbReference type="GO" id="GO:0030267">
    <property type="term" value="F:glyoxylate reductase (NADPH) activity"/>
    <property type="evidence" value="ECO:0007669"/>
    <property type="project" value="TreeGrafter"/>
</dbReference>
<dbReference type="Proteomes" id="UP000178613">
    <property type="component" value="Unassembled WGS sequence"/>
</dbReference>
<feature type="domain" description="D-isomer specific 2-hydroxyacid dehydrogenase catalytic" evidence="5">
    <location>
        <begin position="6"/>
        <end position="304"/>
    </location>
</feature>
<protein>
    <recommendedName>
        <fullName evidence="9">D-glycerate dehydrogenase</fullName>
    </recommendedName>
</protein>
<evidence type="ECO:0000256" key="1">
    <source>
        <dbReference type="ARBA" id="ARBA00005854"/>
    </source>
</evidence>
<dbReference type="PANTHER" id="PTHR10996">
    <property type="entry name" value="2-HYDROXYACID DEHYDROGENASE-RELATED"/>
    <property type="match status" value="1"/>
</dbReference>
<dbReference type="GO" id="GO:0005829">
    <property type="term" value="C:cytosol"/>
    <property type="evidence" value="ECO:0007669"/>
    <property type="project" value="TreeGrafter"/>
</dbReference>
<reference evidence="7 8" key="1">
    <citation type="journal article" date="2016" name="Nat. Commun.">
        <title>Thousands of microbial genomes shed light on interconnected biogeochemical processes in an aquifer system.</title>
        <authorList>
            <person name="Anantharaman K."/>
            <person name="Brown C.T."/>
            <person name="Hug L.A."/>
            <person name="Sharon I."/>
            <person name="Castelle C.J."/>
            <person name="Probst A.J."/>
            <person name="Thomas B.C."/>
            <person name="Singh A."/>
            <person name="Wilkins M.J."/>
            <person name="Karaoz U."/>
            <person name="Brodie E.L."/>
            <person name="Williams K.H."/>
            <person name="Hubbard S.S."/>
            <person name="Banfield J.F."/>
        </authorList>
    </citation>
    <scope>NUCLEOTIDE SEQUENCE [LARGE SCALE GENOMIC DNA]</scope>
</reference>
<evidence type="ECO:0000256" key="2">
    <source>
        <dbReference type="ARBA" id="ARBA00023002"/>
    </source>
</evidence>
<dbReference type="CDD" id="cd05301">
    <property type="entry name" value="GDH"/>
    <property type="match status" value="1"/>
</dbReference>
<dbReference type="Gene3D" id="3.40.50.720">
    <property type="entry name" value="NAD(P)-binding Rossmann-like Domain"/>
    <property type="match status" value="2"/>
</dbReference>
<evidence type="ECO:0000256" key="4">
    <source>
        <dbReference type="RuleBase" id="RU003719"/>
    </source>
</evidence>
<evidence type="ECO:0000259" key="6">
    <source>
        <dbReference type="Pfam" id="PF02826"/>
    </source>
</evidence>
<dbReference type="GO" id="GO:0051287">
    <property type="term" value="F:NAD binding"/>
    <property type="evidence" value="ECO:0007669"/>
    <property type="project" value="InterPro"/>
</dbReference>
<comment type="caution">
    <text evidence="7">The sequence shown here is derived from an EMBL/GenBank/DDBJ whole genome shotgun (WGS) entry which is preliminary data.</text>
</comment>
<evidence type="ECO:0000313" key="8">
    <source>
        <dbReference type="Proteomes" id="UP000178613"/>
    </source>
</evidence>
<dbReference type="SUPFAM" id="SSF52283">
    <property type="entry name" value="Formate/glycerate dehydrogenase catalytic domain-like"/>
    <property type="match status" value="1"/>
</dbReference>
<dbReference type="GO" id="GO:0008465">
    <property type="term" value="F:hydroxypyruvate reductase (NADH) activity"/>
    <property type="evidence" value="ECO:0007669"/>
    <property type="project" value="TreeGrafter"/>
</dbReference>
<evidence type="ECO:0000313" key="7">
    <source>
        <dbReference type="EMBL" id="OHA70445.1"/>
    </source>
</evidence>
<dbReference type="PROSITE" id="PS00671">
    <property type="entry name" value="D_2_HYDROXYACID_DH_3"/>
    <property type="match status" value="1"/>
</dbReference>
<dbReference type="InterPro" id="IPR006139">
    <property type="entry name" value="D-isomer_2_OHA_DH_cat_dom"/>
</dbReference>
<dbReference type="EMBL" id="MHUB01000026">
    <property type="protein sequence ID" value="OHA70445.1"/>
    <property type="molecule type" value="Genomic_DNA"/>
</dbReference>
<dbReference type="InterPro" id="IPR006140">
    <property type="entry name" value="D-isomer_DH_NAD-bd"/>
</dbReference>
<dbReference type="InterPro" id="IPR029752">
    <property type="entry name" value="D-isomer_DH_CS1"/>
</dbReference>
<dbReference type="AlphaFoldDB" id="A0A1G2RC77"/>
<accession>A0A1G2RC77</accession>
<comment type="similarity">
    <text evidence="1 4">Belongs to the D-isomer specific 2-hydroxyacid dehydrogenase family.</text>
</comment>
<dbReference type="PROSITE" id="PS00670">
    <property type="entry name" value="D_2_HYDROXYACID_DH_2"/>
    <property type="match status" value="1"/>
</dbReference>
<name>A0A1G2RC77_9BACT</name>
<dbReference type="InterPro" id="IPR050223">
    <property type="entry name" value="D-isomer_2-hydroxyacid_DH"/>
</dbReference>
<evidence type="ECO:0000256" key="3">
    <source>
        <dbReference type="ARBA" id="ARBA00023027"/>
    </source>
</evidence>
<dbReference type="Pfam" id="PF02826">
    <property type="entry name" value="2-Hacid_dh_C"/>
    <property type="match status" value="1"/>
</dbReference>
<keyword evidence="2 4" id="KW-0560">Oxidoreductase</keyword>
<dbReference type="InterPro" id="IPR029753">
    <property type="entry name" value="D-isomer_DH_CS"/>
</dbReference>
<proteinExistence type="inferred from homology"/>